<dbReference type="SUPFAM" id="SSF52540">
    <property type="entry name" value="P-loop containing nucleoside triphosphate hydrolases"/>
    <property type="match status" value="1"/>
</dbReference>
<protein>
    <recommendedName>
        <fullName evidence="4">ATPase AAA</fullName>
    </recommendedName>
</protein>
<feature type="compositionally biased region" description="Polar residues" evidence="1">
    <location>
        <begin position="104"/>
        <end position="117"/>
    </location>
</feature>
<proteinExistence type="predicted"/>
<accession>A0ABQ0MRP4</accession>
<feature type="region of interest" description="Disordered" evidence="1">
    <location>
        <begin position="553"/>
        <end position="572"/>
    </location>
</feature>
<dbReference type="EMBL" id="BDQM01000002">
    <property type="protein sequence ID" value="GAW94867.1"/>
    <property type="molecule type" value="Genomic_DNA"/>
</dbReference>
<evidence type="ECO:0008006" key="4">
    <source>
        <dbReference type="Google" id="ProtNLM"/>
    </source>
</evidence>
<feature type="compositionally biased region" description="Basic and acidic residues" evidence="1">
    <location>
        <begin position="90"/>
        <end position="100"/>
    </location>
</feature>
<keyword evidence="3" id="KW-1185">Reference proteome</keyword>
<dbReference type="InterPro" id="IPR027417">
    <property type="entry name" value="P-loop_NTPase"/>
</dbReference>
<feature type="compositionally biased region" description="Low complexity" evidence="1">
    <location>
        <begin position="12"/>
        <end position="30"/>
    </location>
</feature>
<dbReference type="Proteomes" id="UP000197068">
    <property type="component" value="Unassembled WGS sequence"/>
</dbReference>
<sequence>MDSSPFDRTNQAGNLANSAGDSASNSAAANTVESVSGNASNTISENLSGKVSESVASSTRDSLPQTQYPIPPKHGLSLLLKSGRKNSKKNNPENNKECNKESSQGDSPSVLSDNSPSLVIPQDEQALAAMAKRPSTIAETGLSEQLLLQLLIKHMLVEHVVSVRLLVEKMALSGGIIQNLLDHAKTINWLENRQSSKSGQMRYALSELGATEAEKAFNQGGYLGIAPVPLSQYSDICLKQTSRNTIIVKELLQQRFSNLMFSAELMATIGPALNSTKPILIYGAPGVGKSYLCRHLNLLFGDDVLIPAAIEVNNIIIQLYDPQLHILSTKGVKQHNDAATLVSLTQGYDPRWHLCQRPLLVTGGELTADMLEVNFDATNHTYKAPLQLKANNGILLLDDLGRQKISPIALFNRWIIPLEERRDFLSLPNGLHFEIPFELILLFSTNLAPQDLVDEAFLRRLGYKIKFEALSVELYKKLWFKTCADYQLTCENDIFNYLVEQRHYVDQKDFLPCLPRDLLSIVCDQIKFNQLAPVVTQALICFAWQHYFVHSSDNSTPDKPNHHNESNKLRSE</sequence>
<gene>
    <name evidence="2" type="ORF">MTCD1_00465</name>
</gene>
<comment type="caution">
    <text evidence="2">The sequence shown here is derived from an EMBL/GenBank/DDBJ whole genome shotgun (WGS) entry which is preliminary data.</text>
</comment>
<evidence type="ECO:0000256" key="1">
    <source>
        <dbReference type="SAM" id="MobiDB-lite"/>
    </source>
</evidence>
<feature type="compositionally biased region" description="Polar residues" evidence="1">
    <location>
        <begin position="1"/>
        <end position="11"/>
    </location>
</feature>
<dbReference type="RefSeq" id="WP_088568894.1">
    <property type="nucleotide sequence ID" value="NZ_BDQM01000002.1"/>
</dbReference>
<dbReference type="Gene3D" id="3.40.50.300">
    <property type="entry name" value="P-loop containing nucleotide triphosphate hydrolases"/>
    <property type="match status" value="1"/>
</dbReference>
<reference evidence="2 3" key="1">
    <citation type="submission" date="2017-06" db="EMBL/GenBank/DDBJ databases">
        <title>Whole Genome Sequences of Colwellia marinimaniae MTCD1.</title>
        <authorList>
            <person name="Kusumoto H."/>
            <person name="Inoue M."/>
            <person name="Tanikawa K."/>
            <person name="Maeji H."/>
            <person name="Cameron J.H."/>
            <person name="Bartlett D.H."/>
        </authorList>
    </citation>
    <scope>NUCLEOTIDE SEQUENCE [LARGE SCALE GENOMIC DNA]</scope>
    <source>
        <strain evidence="2 3">MTCD1</strain>
    </source>
</reference>
<evidence type="ECO:0000313" key="2">
    <source>
        <dbReference type="EMBL" id="GAW94867.1"/>
    </source>
</evidence>
<name>A0ABQ0MRP4_9GAMM</name>
<feature type="region of interest" description="Disordered" evidence="1">
    <location>
        <begin position="1"/>
        <end position="117"/>
    </location>
</feature>
<feature type="compositionally biased region" description="Basic and acidic residues" evidence="1">
    <location>
        <begin position="559"/>
        <end position="572"/>
    </location>
</feature>
<evidence type="ECO:0000313" key="3">
    <source>
        <dbReference type="Proteomes" id="UP000197068"/>
    </source>
</evidence>
<organism evidence="2 3">
    <name type="scientific">Colwellia marinimaniae</name>
    <dbReference type="NCBI Taxonomy" id="1513592"/>
    <lineage>
        <taxon>Bacteria</taxon>
        <taxon>Pseudomonadati</taxon>
        <taxon>Pseudomonadota</taxon>
        <taxon>Gammaproteobacteria</taxon>
        <taxon>Alteromonadales</taxon>
        <taxon>Colwelliaceae</taxon>
        <taxon>Colwellia</taxon>
    </lineage>
</organism>
<feature type="compositionally biased region" description="Polar residues" evidence="1">
    <location>
        <begin position="31"/>
        <end position="68"/>
    </location>
</feature>